<dbReference type="EMBL" id="OX459955">
    <property type="protein sequence ID" value="CAI9159668.1"/>
    <property type="molecule type" value="Genomic_DNA"/>
</dbReference>
<protein>
    <submittedName>
        <fullName evidence="2">Uncharacterized protein</fullName>
    </submittedName>
</protein>
<gene>
    <name evidence="2" type="ORF">MRATA1EN1_LOCUS8630</name>
</gene>
<reference evidence="2" key="1">
    <citation type="submission" date="2023-04" db="EMBL/GenBank/DDBJ databases">
        <authorList>
            <consortium name="ELIXIR-Norway"/>
        </authorList>
    </citation>
    <scope>NUCLEOTIDE SEQUENCE [LARGE SCALE GENOMIC DNA]</scope>
</reference>
<keyword evidence="3" id="KW-1185">Reference proteome</keyword>
<name>A0ABN8YDM7_RANTA</name>
<organism evidence="2 3">
    <name type="scientific">Rangifer tarandus platyrhynchus</name>
    <name type="common">Svalbard reindeer</name>
    <dbReference type="NCBI Taxonomy" id="3082113"/>
    <lineage>
        <taxon>Eukaryota</taxon>
        <taxon>Metazoa</taxon>
        <taxon>Chordata</taxon>
        <taxon>Craniata</taxon>
        <taxon>Vertebrata</taxon>
        <taxon>Euteleostomi</taxon>
        <taxon>Mammalia</taxon>
        <taxon>Eutheria</taxon>
        <taxon>Laurasiatheria</taxon>
        <taxon>Artiodactyla</taxon>
        <taxon>Ruminantia</taxon>
        <taxon>Pecora</taxon>
        <taxon>Cervidae</taxon>
        <taxon>Odocoileinae</taxon>
        <taxon>Rangifer</taxon>
    </lineage>
</organism>
<evidence type="ECO:0000256" key="1">
    <source>
        <dbReference type="SAM" id="MobiDB-lite"/>
    </source>
</evidence>
<proteinExistence type="predicted"/>
<feature type="region of interest" description="Disordered" evidence="1">
    <location>
        <begin position="1"/>
        <end position="45"/>
    </location>
</feature>
<dbReference type="Proteomes" id="UP001176941">
    <property type="component" value="Chromosome 19"/>
</dbReference>
<feature type="compositionally biased region" description="Pro residues" evidence="1">
    <location>
        <begin position="1"/>
        <end position="12"/>
    </location>
</feature>
<evidence type="ECO:0000313" key="3">
    <source>
        <dbReference type="Proteomes" id="UP001176941"/>
    </source>
</evidence>
<evidence type="ECO:0000313" key="2">
    <source>
        <dbReference type="EMBL" id="CAI9159668.1"/>
    </source>
</evidence>
<accession>A0ABN8YDM7</accession>
<sequence length="233" mass="24011">METPALAPPSHRPAPQGVKKNIKRATPSLPSASGTGGSGEAEPRVQCPPHLFTELYKPVTSFGNSPPVFVFIGDPGLGERLLVWGQWSQAVRSDCLKQDGDGPLQNRTDLVWVLITFGLPTPCSTGVLPVWASGSSQTPRAGRGSAGHACAHEHASAPLCPASPPLSSAGWSGREGGRYEPSVGQIPPSGCEGLGGLRGEGSGFISSAGCYKYVSIGANWRAAGNLGCAETVI</sequence>